<reference evidence="3" key="1">
    <citation type="journal article" date="2022" name="Int. J. Mol. Sci.">
        <title>Draft Genome of Tanacetum Coccineum: Genomic Comparison of Closely Related Tanacetum-Family Plants.</title>
        <authorList>
            <person name="Yamashiro T."/>
            <person name="Shiraishi A."/>
            <person name="Nakayama K."/>
            <person name="Satake H."/>
        </authorList>
    </citation>
    <scope>NUCLEOTIDE SEQUENCE</scope>
</reference>
<dbReference type="PANTHER" id="PTHR33223">
    <property type="entry name" value="CCHC-TYPE DOMAIN-CONTAINING PROTEIN"/>
    <property type="match status" value="1"/>
</dbReference>
<keyword evidence="3" id="KW-0808">Transferase</keyword>
<feature type="region of interest" description="Disordered" evidence="1">
    <location>
        <begin position="1"/>
        <end position="79"/>
    </location>
</feature>
<accession>A0ABQ4YSJ4</accession>
<gene>
    <name evidence="3" type="ORF">Tco_0747380</name>
</gene>
<feature type="compositionally biased region" description="Basic and acidic residues" evidence="1">
    <location>
        <begin position="1"/>
        <end position="20"/>
    </location>
</feature>
<keyword evidence="4" id="KW-1185">Reference proteome</keyword>
<feature type="compositionally biased region" description="Polar residues" evidence="1">
    <location>
        <begin position="38"/>
        <end position="62"/>
    </location>
</feature>
<feature type="compositionally biased region" description="Basic residues" evidence="1">
    <location>
        <begin position="363"/>
        <end position="373"/>
    </location>
</feature>
<organism evidence="3 4">
    <name type="scientific">Tanacetum coccineum</name>
    <dbReference type="NCBI Taxonomy" id="301880"/>
    <lineage>
        <taxon>Eukaryota</taxon>
        <taxon>Viridiplantae</taxon>
        <taxon>Streptophyta</taxon>
        <taxon>Embryophyta</taxon>
        <taxon>Tracheophyta</taxon>
        <taxon>Spermatophyta</taxon>
        <taxon>Magnoliopsida</taxon>
        <taxon>eudicotyledons</taxon>
        <taxon>Gunneridae</taxon>
        <taxon>Pentapetalae</taxon>
        <taxon>asterids</taxon>
        <taxon>campanulids</taxon>
        <taxon>Asterales</taxon>
        <taxon>Asteraceae</taxon>
        <taxon>Asteroideae</taxon>
        <taxon>Anthemideae</taxon>
        <taxon>Anthemidinae</taxon>
        <taxon>Tanacetum</taxon>
    </lineage>
</organism>
<name>A0ABQ4YSJ4_9ASTR</name>
<dbReference type="Proteomes" id="UP001151760">
    <property type="component" value="Unassembled WGS sequence"/>
</dbReference>
<feature type="region of interest" description="Disordered" evidence="1">
    <location>
        <begin position="347"/>
        <end position="376"/>
    </location>
</feature>
<dbReference type="PANTHER" id="PTHR33223:SF11">
    <property type="entry name" value="ELEMENT PROTEIN, PUTATIVE-RELATED"/>
    <property type="match status" value="1"/>
</dbReference>
<dbReference type="InterPro" id="IPR005162">
    <property type="entry name" value="Retrotrans_gag_dom"/>
</dbReference>
<feature type="domain" description="Retrotransposon gag" evidence="2">
    <location>
        <begin position="109"/>
        <end position="199"/>
    </location>
</feature>
<evidence type="ECO:0000256" key="1">
    <source>
        <dbReference type="SAM" id="MobiDB-lite"/>
    </source>
</evidence>
<evidence type="ECO:0000313" key="3">
    <source>
        <dbReference type="EMBL" id="GJS80839.1"/>
    </source>
</evidence>
<keyword evidence="3" id="KW-0548">Nucleotidyltransferase</keyword>
<comment type="caution">
    <text evidence="3">The sequence shown here is derived from an EMBL/GenBank/DDBJ whole genome shotgun (WGS) entry which is preliminary data.</text>
</comment>
<reference evidence="3" key="2">
    <citation type="submission" date="2022-01" db="EMBL/GenBank/DDBJ databases">
        <authorList>
            <person name="Yamashiro T."/>
            <person name="Shiraishi A."/>
            <person name="Satake H."/>
            <person name="Nakayama K."/>
        </authorList>
    </citation>
    <scope>NUCLEOTIDE SEQUENCE</scope>
</reference>
<proteinExistence type="predicted"/>
<keyword evidence="3" id="KW-0695">RNA-directed DNA polymerase</keyword>
<dbReference type="GO" id="GO:0003964">
    <property type="term" value="F:RNA-directed DNA polymerase activity"/>
    <property type="evidence" value="ECO:0007669"/>
    <property type="project" value="UniProtKB-KW"/>
</dbReference>
<dbReference type="EMBL" id="BQNB010010702">
    <property type="protein sequence ID" value="GJS80839.1"/>
    <property type="molecule type" value="Genomic_DNA"/>
</dbReference>
<sequence>MVERESDSRRPSERRIKDGGSHGGNLPLLLTAHLGRSENGQPLQSNLTSEYVGNHPSTNSGGNLLPNDGLKMPSHVGSSDEKGDLDNYLHLFEGSIHMQKWAMPVACHMFTYTIKDSARIWRNGQKAGSIVNYEDLKAKFWSHFSKQKKFTKTHLAVHNIKQRDGESTRAFVTRYTNDTLQMIGLHEEQRIFGFVHGLKTRSLMEFLFTDLPTTYNGLMKKPYTWTKANEVATNRSPSDHKEGFDMFSKGSLHIIGIKKGKEKASDIQLGKWKKGDKYIVLVEAPILMISRGSPSSKRKSVEELGNETWEITFPSVSSSDNSSDPVIIRAQISIRQVNRVYMDSGNSCEESIPDLSERSLWKSPRRGKDHRQGRAPEQTVVIGKQLPTNFKRKLQDLMRSNVDVFTWTYTDMTRIPRTIMVEGKSFNTKHKLNEYKHIEPVKQKKRGLAPERNEAACKELDELKKVGILQEVKDLRG</sequence>
<dbReference type="Pfam" id="PF03732">
    <property type="entry name" value="Retrotrans_gag"/>
    <property type="match status" value="1"/>
</dbReference>
<evidence type="ECO:0000313" key="4">
    <source>
        <dbReference type="Proteomes" id="UP001151760"/>
    </source>
</evidence>
<evidence type="ECO:0000259" key="2">
    <source>
        <dbReference type="Pfam" id="PF03732"/>
    </source>
</evidence>
<protein>
    <submittedName>
        <fullName evidence="3">Reverse transcriptase domain-containing protein</fullName>
    </submittedName>
</protein>